<evidence type="ECO:0000256" key="1">
    <source>
        <dbReference type="ARBA" id="ARBA00001974"/>
    </source>
</evidence>
<keyword evidence="7" id="KW-1185">Reference proteome</keyword>
<keyword evidence="3" id="KW-0274">FAD</keyword>
<dbReference type="GO" id="GO:0016491">
    <property type="term" value="F:oxidoreductase activity"/>
    <property type="evidence" value="ECO:0007669"/>
    <property type="project" value="UniProtKB-KW"/>
</dbReference>
<dbReference type="PROSITE" id="PS51387">
    <property type="entry name" value="FAD_PCMH"/>
    <property type="match status" value="1"/>
</dbReference>
<comment type="caution">
    <text evidence="6">The sequence shown here is derived from an EMBL/GenBank/DDBJ whole genome shotgun (WGS) entry which is preliminary data.</text>
</comment>
<dbReference type="Pfam" id="PF01565">
    <property type="entry name" value="FAD_binding_4"/>
    <property type="match status" value="1"/>
</dbReference>
<sequence>MVTRKELAALLTVVVGAEHVIEDDESKKPFECDGISVYQVMPMLVVLPANSEQVAAVLRVCHQHKIPVVPRGAGTGLSAGALPHREGVLLSLSRLDRIISIEPDRAVAVVQPGVRNIAISDAAKPYGLFYGPDPSSQIACSIGGNVAENAGGVHCLKYGLTIHNVVALEMIDITGERFKLGGGSLDQPGFDLLAILTGSEGMLGVVTEVTVQLLPIPDVAQVLLAGFDSLTYAADAVGAIIGHGIIPGGLEMMDRYAIQAAEDFAKAGYPKDAEALLLCELDGNAAEVNDQIDRVSTILSEHHASSIRVSADEQERALMWKGRKSAFPAVGRLSPDYYCMDGTIPRRHLAHVLTEIHRMSDQFGLRVANVFHAGDGNLHPLILFDANQSGELEKAEKFGADILALCVKVGGCITGEHGVGSEKINQMREQFTDLELSQFHRLKEAFDVDGTLNPGKGIPEPKHCQEYRTLTNFDASTFLSSTANRPEMGGENDR</sequence>
<dbReference type="InterPro" id="IPR051914">
    <property type="entry name" value="FAD-linked_OxidoTrans_Type4"/>
</dbReference>
<accession>A0A4Q0YVT1</accession>
<dbReference type="GO" id="GO:0071949">
    <property type="term" value="F:FAD binding"/>
    <property type="evidence" value="ECO:0007669"/>
    <property type="project" value="InterPro"/>
</dbReference>
<dbReference type="SUPFAM" id="SSF56176">
    <property type="entry name" value="FAD-binding/transporter-associated domain-like"/>
    <property type="match status" value="1"/>
</dbReference>
<dbReference type="SUPFAM" id="SSF55103">
    <property type="entry name" value="FAD-linked oxidases, C-terminal domain"/>
    <property type="match status" value="1"/>
</dbReference>
<dbReference type="RefSeq" id="WP_129122327.1">
    <property type="nucleotide sequence ID" value="NZ_PEIB01000011.1"/>
</dbReference>
<dbReference type="PANTHER" id="PTHR42934:SF1">
    <property type="entry name" value="GLYCOLATE OXIDASE SUBUNIT GLCD"/>
    <property type="match status" value="1"/>
</dbReference>
<dbReference type="InterPro" id="IPR016164">
    <property type="entry name" value="FAD-linked_Oxase-like_C"/>
</dbReference>
<evidence type="ECO:0000313" key="7">
    <source>
        <dbReference type="Proteomes" id="UP000290287"/>
    </source>
</evidence>
<dbReference type="InterPro" id="IPR006094">
    <property type="entry name" value="Oxid_FAD_bind_N"/>
</dbReference>
<evidence type="ECO:0000259" key="5">
    <source>
        <dbReference type="PROSITE" id="PS51387"/>
    </source>
</evidence>
<dbReference type="InterPro" id="IPR016169">
    <property type="entry name" value="FAD-bd_PCMH_sub2"/>
</dbReference>
<protein>
    <submittedName>
        <fullName evidence="6">FAD-binding oxidoreductase</fullName>
    </submittedName>
</protein>
<dbReference type="OrthoDB" id="9811557at2"/>
<organism evidence="6 7">
    <name type="scientific">Veronia nyctiphanis</name>
    <dbReference type="NCBI Taxonomy" id="1278244"/>
    <lineage>
        <taxon>Bacteria</taxon>
        <taxon>Pseudomonadati</taxon>
        <taxon>Pseudomonadota</taxon>
        <taxon>Gammaproteobacteria</taxon>
        <taxon>Vibrionales</taxon>
        <taxon>Vibrionaceae</taxon>
        <taxon>Veronia</taxon>
    </lineage>
</organism>
<dbReference type="AlphaFoldDB" id="A0A4Q0YVT1"/>
<dbReference type="PANTHER" id="PTHR42934">
    <property type="entry name" value="GLYCOLATE OXIDASE SUBUNIT GLCD"/>
    <property type="match status" value="1"/>
</dbReference>
<comment type="cofactor">
    <cofactor evidence="1">
        <name>FAD</name>
        <dbReference type="ChEBI" id="CHEBI:57692"/>
    </cofactor>
</comment>
<name>A0A4Q0YVT1_9GAMM</name>
<dbReference type="Proteomes" id="UP000290287">
    <property type="component" value="Unassembled WGS sequence"/>
</dbReference>
<feature type="domain" description="FAD-binding PCMH-type" evidence="5">
    <location>
        <begin position="38"/>
        <end position="216"/>
    </location>
</feature>
<keyword evidence="4" id="KW-0560">Oxidoreductase</keyword>
<dbReference type="InterPro" id="IPR004113">
    <property type="entry name" value="FAD-bd_oxidored_4_C"/>
</dbReference>
<evidence type="ECO:0000313" key="6">
    <source>
        <dbReference type="EMBL" id="RXJ73279.1"/>
    </source>
</evidence>
<dbReference type="InterPro" id="IPR036318">
    <property type="entry name" value="FAD-bd_PCMH-like_sf"/>
</dbReference>
<dbReference type="Gene3D" id="3.30.70.2740">
    <property type="match status" value="1"/>
</dbReference>
<dbReference type="InterPro" id="IPR016166">
    <property type="entry name" value="FAD-bd_PCMH"/>
</dbReference>
<evidence type="ECO:0000256" key="3">
    <source>
        <dbReference type="ARBA" id="ARBA00022827"/>
    </source>
</evidence>
<evidence type="ECO:0000256" key="4">
    <source>
        <dbReference type="ARBA" id="ARBA00023002"/>
    </source>
</evidence>
<dbReference type="Gene3D" id="3.30.465.10">
    <property type="match status" value="1"/>
</dbReference>
<dbReference type="InterPro" id="IPR016171">
    <property type="entry name" value="Vanillyl_alc_oxidase_C-sub2"/>
</dbReference>
<keyword evidence="2" id="KW-0285">Flavoprotein</keyword>
<proteinExistence type="predicted"/>
<dbReference type="Gene3D" id="1.10.45.10">
    <property type="entry name" value="Vanillyl-alcohol Oxidase, Chain A, domain 4"/>
    <property type="match status" value="1"/>
</dbReference>
<reference evidence="6 7" key="1">
    <citation type="submission" date="2017-10" db="EMBL/GenBank/DDBJ databases">
        <title>Nyctiphanis sp. nov., isolated from the stomach of the euphausiid Nyctiphanes simplex (Hansen, 1911) in the Gulf of California.</title>
        <authorList>
            <person name="Gomez-Gil B."/>
            <person name="Aguilar-Mendez M."/>
            <person name="Lopez-Cortes A."/>
            <person name="Gomez-Gutierrez J."/>
            <person name="Roque A."/>
            <person name="Lang E."/>
            <person name="Gonzalez-Castillo A."/>
        </authorList>
    </citation>
    <scope>NUCLEOTIDE SEQUENCE [LARGE SCALE GENOMIC DNA]</scope>
    <source>
        <strain evidence="6 7">CAIM 600</strain>
    </source>
</reference>
<dbReference type="Pfam" id="PF02913">
    <property type="entry name" value="FAD-oxidase_C"/>
    <property type="match status" value="1"/>
</dbReference>
<evidence type="ECO:0000256" key="2">
    <source>
        <dbReference type="ARBA" id="ARBA00022630"/>
    </source>
</evidence>
<gene>
    <name evidence="6" type="ORF">CS022_11170</name>
</gene>
<dbReference type="EMBL" id="PEIB01000011">
    <property type="protein sequence ID" value="RXJ73279.1"/>
    <property type="molecule type" value="Genomic_DNA"/>
</dbReference>